<sequence length="106" mass="11260">MTFRWPSALGIGAPKTAVVTLLMQRPVKRAANPDGCQFGFLSSDKSRLIYIASGCKHTGANLSPRVDKVTRQLCPKLLNAMSVGEDRFGSAGRQAFGTGPQADHGA</sequence>
<evidence type="ECO:0000313" key="2">
    <source>
        <dbReference type="Proteomes" id="UP000596977"/>
    </source>
</evidence>
<dbReference type="EMBL" id="BMKB01000001">
    <property type="protein sequence ID" value="GGA40385.1"/>
    <property type="molecule type" value="Genomic_DNA"/>
</dbReference>
<dbReference type="Proteomes" id="UP000596977">
    <property type="component" value="Unassembled WGS sequence"/>
</dbReference>
<accession>A0A916R7S6</accession>
<name>A0A916R7S6_9HYPH</name>
<organism evidence="1 2">
    <name type="scientific">Pelagibacterium lentulum</name>
    <dbReference type="NCBI Taxonomy" id="2029865"/>
    <lineage>
        <taxon>Bacteria</taxon>
        <taxon>Pseudomonadati</taxon>
        <taxon>Pseudomonadota</taxon>
        <taxon>Alphaproteobacteria</taxon>
        <taxon>Hyphomicrobiales</taxon>
        <taxon>Devosiaceae</taxon>
        <taxon>Pelagibacterium</taxon>
    </lineage>
</organism>
<keyword evidence="2" id="KW-1185">Reference proteome</keyword>
<gene>
    <name evidence="1" type="ORF">GCM10011499_07410</name>
</gene>
<evidence type="ECO:0000313" key="1">
    <source>
        <dbReference type="EMBL" id="GGA40385.1"/>
    </source>
</evidence>
<proteinExistence type="predicted"/>
<reference evidence="1 2" key="1">
    <citation type="journal article" date="2014" name="Int. J. Syst. Evol. Microbiol.">
        <title>Complete genome sequence of Corynebacterium casei LMG S-19264T (=DSM 44701T), isolated from a smear-ripened cheese.</title>
        <authorList>
            <consortium name="US DOE Joint Genome Institute (JGI-PGF)"/>
            <person name="Walter F."/>
            <person name="Albersmeier A."/>
            <person name="Kalinowski J."/>
            <person name="Ruckert C."/>
        </authorList>
    </citation>
    <scope>NUCLEOTIDE SEQUENCE [LARGE SCALE GENOMIC DNA]</scope>
    <source>
        <strain evidence="1 2">CGMCC 1.15896</strain>
    </source>
</reference>
<comment type="caution">
    <text evidence="1">The sequence shown here is derived from an EMBL/GenBank/DDBJ whole genome shotgun (WGS) entry which is preliminary data.</text>
</comment>
<protein>
    <submittedName>
        <fullName evidence="1">Uncharacterized protein</fullName>
    </submittedName>
</protein>
<dbReference type="AlphaFoldDB" id="A0A916R7S6"/>